<dbReference type="AlphaFoldDB" id="A0A837DBG5"/>
<gene>
    <name evidence="3" type="ORF">MINT15_17220</name>
</gene>
<dbReference type="InterPro" id="IPR002589">
    <property type="entry name" value="Macro_dom"/>
</dbReference>
<dbReference type="Proteomes" id="UP000030848">
    <property type="component" value="Unassembled WGS sequence"/>
</dbReference>
<dbReference type="EMBL" id="JRZE01000003">
    <property type="protein sequence ID" value="KHF44840.1"/>
    <property type="molecule type" value="Genomic_DNA"/>
</dbReference>
<evidence type="ECO:0000313" key="3">
    <source>
        <dbReference type="EMBL" id="KHF44840.1"/>
    </source>
</evidence>
<sequence>MTAESGTHTWNGSGNPNPSDPSATPTSSHVPELVLCALDESLAQAWHTVADAVGDPVRVHRGSVLDIAAQAVVSPANSYGWMRGGIDAVYAQAFPGIEQQVRSIILAYHGGELPIGEAVVVPTGEAVPEWLISAPTMREPGERLPDDTVHPYLAAKAVFLLWRDGQFEHGTRFRDIVKTIAMPGLGTGVGGVSPATCARQVAAAWEEVFPKDRQDRRPAES</sequence>
<dbReference type="Pfam" id="PF01661">
    <property type="entry name" value="Macro"/>
    <property type="match status" value="1"/>
</dbReference>
<dbReference type="SMART" id="SM00506">
    <property type="entry name" value="A1pp"/>
    <property type="match status" value="1"/>
</dbReference>
<evidence type="ECO:0000313" key="4">
    <source>
        <dbReference type="Proteomes" id="UP000030848"/>
    </source>
</evidence>
<accession>A0A837DBG5</accession>
<evidence type="ECO:0000256" key="1">
    <source>
        <dbReference type="SAM" id="MobiDB-lite"/>
    </source>
</evidence>
<reference evidence="3 4" key="1">
    <citation type="submission" date="2014-10" db="EMBL/GenBank/DDBJ databases">
        <title>Genome sequence of Micropolyspora internatus JCM3315.</title>
        <authorList>
            <person name="Shin S.-K."/>
            <person name="Yi H."/>
        </authorList>
    </citation>
    <scope>NUCLEOTIDE SEQUENCE [LARGE SCALE GENOMIC DNA]</scope>
    <source>
        <strain evidence="3 4">JCM 3315</strain>
    </source>
</reference>
<dbReference type="SUPFAM" id="SSF52949">
    <property type="entry name" value="Macro domain-like"/>
    <property type="match status" value="1"/>
</dbReference>
<comment type="caution">
    <text evidence="3">The sequence shown here is derived from an EMBL/GenBank/DDBJ whole genome shotgun (WGS) entry which is preliminary data.</text>
</comment>
<organism evidence="3 4">
    <name type="scientific">Saccharomonospora viridis</name>
    <dbReference type="NCBI Taxonomy" id="1852"/>
    <lineage>
        <taxon>Bacteria</taxon>
        <taxon>Bacillati</taxon>
        <taxon>Actinomycetota</taxon>
        <taxon>Actinomycetes</taxon>
        <taxon>Pseudonocardiales</taxon>
        <taxon>Pseudonocardiaceae</taxon>
        <taxon>Saccharomonospora</taxon>
    </lineage>
</organism>
<dbReference type="InterPro" id="IPR043472">
    <property type="entry name" value="Macro_dom-like"/>
</dbReference>
<dbReference type="Gene3D" id="3.40.220.10">
    <property type="entry name" value="Leucine Aminopeptidase, subunit E, domain 1"/>
    <property type="match status" value="1"/>
</dbReference>
<protein>
    <submittedName>
        <fullName evidence="3">Tail protein</fullName>
    </submittedName>
</protein>
<proteinExistence type="predicted"/>
<dbReference type="RefSeq" id="WP_037309657.1">
    <property type="nucleotide sequence ID" value="NZ_CALJZO010000069.1"/>
</dbReference>
<dbReference type="PROSITE" id="PS51154">
    <property type="entry name" value="MACRO"/>
    <property type="match status" value="1"/>
</dbReference>
<name>A0A837DBG5_9PSEU</name>
<feature type="domain" description="Macro" evidence="2">
    <location>
        <begin position="44"/>
        <end position="221"/>
    </location>
</feature>
<feature type="region of interest" description="Disordered" evidence="1">
    <location>
        <begin position="1"/>
        <end position="28"/>
    </location>
</feature>
<evidence type="ECO:0000259" key="2">
    <source>
        <dbReference type="PROSITE" id="PS51154"/>
    </source>
</evidence>